<keyword evidence="3" id="KW-1185">Reference proteome</keyword>
<dbReference type="Proteomes" id="UP000598350">
    <property type="component" value="Unassembled WGS sequence"/>
</dbReference>
<evidence type="ECO:0000313" key="2">
    <source>
        <dbReference type="EMBL" id="MBD0849413.1"/>
    </source>
</evidence>
<name>A0ABR7V6T5_9FLAO</name>
<dbReference type="PROSITE" id="PS51257">
    <property type="entry name" value="PROKAR_LIPOPROTEIN"/>
    <property type="match status" value="1"/>
</dbReference>
<dbReference type="RefSeq" id="WP_188312538.1">
    <property type="nucleotide sequence ID" value="NZ_JABTCG010000001.1"/>
</dbReference>
<sequence>MKMKRLLFGLLACGVLMAVSCEPNSTAEEDQLYNQETIDRTKIKVPTNGIDRTKIKVPSAG</sequence>
<keyword evidence="1" id="KW-0732">Signal</keyword>
<gene>
    <name evidence="2" type="ORF">HPE63_01930</name>
</gene>
<comment type="caution">
    <text evidence="2">The sequence shown here is derived from an EMBL/GenBank/DDBJ whole genome shotgun (WGS) entry which is preliminary data.</text>
</comment>
<evidence type="ECO:0000313" key="3">
    <source>
        <dbReference type="Proteomes" id="UP000598350"/>
    </source>
</evidence>
<protein>
    <submittedName>
        <fullName evidence="2">Uncharacterized protein</fullName>
    </submittedName>
</protein>
<proteinExistence type="predicted"/>
<accession>A0ABR7V6T5</accession>
<reference evidence="2 3" key="1">
    <citation type="submission" date="2020-05" db="EMBL/GenBank/DDBJ databases">
        <title>The draft genome sequence of Maribacter arenosus CAU 1321.</title>
        <authorList>
            <person name="Mu L."/>
        </authorList>
    </citation>
    <scope>NUCLEOTIDE SEQUENCE [LARGE SCALE GENOMIC DNA]</scope>
    <source>
        <strain evidence="2 3">CAU 1321</strain>
    </source>
</reference>
<evidence type="ECO:0000256" key="1">
    <source>
        <dbReference type="SAM" id="SignalP"/>
    </source>
</evidence>
<organism evidence="2 3">
    <name type="scientific">Maribacter arenosus</name>
    <dbReference type="NCBI Taxonomy" id="1854708"/>
    <lineage>
        <taxon>Bacteria</taxon>
        <taxon>Pseudomonadati</taxon>
        <taxon>Bacteroidota</taxon>
        <taxon>Flavobacteriia</taxon>
        <taxon>Flavobacteriales</taxon>
        <taxon>Flavobacteriaceae</taxon>
        <taxon>Maribacter</taxon>
    </lineage>
</organism>
<dbReference type="EMBL" id="JABTCG010000001">
    <property type="protein sequence ID" value="MBD0849413.1"/>
    <property type="molecule type" value="Genomic_DNA"/>
</dbReference>
<feature type="signal peptide" evidence="1">
    <location>
        <begin position="1"/>
        <end position="27"/>
    </location>
</feature>
<feature type="chain" id="PRO_5046462084" evidence="1">
    <location>
        <begin position="28"/>
        <end position="61"/>
    </location>
</feature>